<dbReference type="OrthoDB" id="190895at2"/>
<accession>A0A4R4ZQI1</accession>
<gene>
    <name evidence="2" type="ORF">E1263_11850</name>
</gene>
<keyword evidence="1" id="KW-0812">Transmembrane</keyword>
<keyword evidence="1" id="KW-0472">Membrane</keyword>
<reference evidence="2 3" key="1">
    <citation type="submission" date="2019-03" db="EMBL/GenBank/DDBJ databases">
        <title>Draft genome sequences of novel Actinobacteria.</title>
        <authorList>
            <person name="Sahin N."/>
            <person name="Ay H."/>
            <person name="Saygin H."/>
        </authorList>
    </citation>
    <scope>NUCLEOTIDE SEQUENCE [LARGE SCALE GENOMIC DNA]</scope>
    <source>
        <strain evidence="2 3">JCM 13523</strain>
    </source>
</reference>
<sequence>MGSWIASVAIVCVAGFIVHRYGSSLRKWSDRVYKWLEGHIRDDRRLRLQQLGFSKAPANRWLCSVAERLYETGEPIQMLASSLRLRPVYLLEYALPGRQQKNGRDSDLPIVYLLAVTLPVALPPLVVTRDSKLKRFVKEQDFLTDSVAFNDAFHVRCDDEAYGWSVLHPDMTSWLLQFPDMEWQVSGNSLITWASGEFVLDTVVRQMHVLSGIADRLPHAVLQVYGRPMSGVD</sequence>
<proteinExistence type="predicted"/>
<dbReference type="Proteomes" id="UP000295124">
    <property type="component" value="Unassembled WGS sequence"/>
</dbReference>
<feature type="transmembrane region" description="Helical" evidence="1">
    <location>
        <begin position="110"/>
        <end position="128"/>
    </location>
</feature>
<evidence type="ECO:0000313" key="3">
    <source>
        <dbReference type="Proteomes" id="UP000295124"/>
    </source>
</evidence>
<evidence type="ECO:0000313" key="2">
    <source>
        <dbReference type="EMBL" id="TDD60304.1"/>
    </source>
</evidence>
<comment type="caution">
    <text evidence="2">The sequence shown here is derived from an EMBL/GenBank/DDBJ whole genome shotgun (WGS) entry which is preliminary data.</text>
</comment>
<organism evidence="2 3">
    <name type="scientific">Kribbella antibiotica</name>
    <dbReference type="NCBI Taxonomy" id="190195"/>
    <lineage>
        <taxon>Bacteria</taxon>
        <taxon>Bacillati</taxon>
        <taxon>Actinomycetota</taxon>
        <taxon>Actinomycetes</taxon>
        <taxon>Propionibacteriales</taxon>
        <taxon>Kribbellaceae</taxon>
        <taxon>Kribbella</taxon>
    </lineage>
</organism>
<protein>
    <submittedName>
        <fullName evidence="2">Uncharacterized protein</fullName>
    </submittedName>
</protein>
<keyword evidence="1" id="KW-1133">Transmembrane helix</keyword>
<keyword evidence="3" id="KW-1185">Reference proteome</keyword>
<dbReference type="AlphaFoldDB" id="A0A4R4ZQI1"/>
<dbReference type="EMBL" id="SMKX01000026">
    <property type="protein sequence ID" value="TDD60304.1"/>
    <property type="molecule type" value="Genomic_DNA"/>
</dbReference>
<evidence type="ECO:0000256" key="1">
    <source>
        <dbReference type="SAM" id="Phobius"/>
    </source>
</evidence>
<name>A0A4R4ZQI1_9ACTN</name>
<dbReference type="RefSeq" id="WP_132167290.1">
    <property type="nucleotide sequence ID" value="NZ_SMKX01000026.1"/>
</dbReference>